<dbReference type="SUPFAM" id="SSF49363">
    <property type="entry name" value="Purple acid phosphatase, N-terminal domain"/>
    <property type="match status" value="1"/>
</dbReference>
<sequence>MDNTVRTAPDVSTKDKERNAGYIPRQIHIAFGENNQEIVIAWSTRLDPHKSVVKYGFYCNQTYKTAIGERKLLDSEGVILWATASTGQNRMNLYRFQTIISGHPVLHSWVIWV</sequence>
<dbReference type="Gene3D" id="2.60.40.380">
    <property type="entry name" value="Purple acid phosphatase-like, N-terminal"/>
    <property type="match status" value="1"/>
</dbReference>
<gene>
    <name evidence="1" type="ORF">OSB1V03_LOCUS16069</name>
</gene>
<dbReference type="AlphaFoldDB" id="A0A7R9L7Y6"/>
<name>A0A7R9L7Y6_9ACAR</name>
<dbReference type="InterPro" id="IPR008963">
    <property type="entry name" value="Purple_acid_Pase-like_N"/>
</dbReference>
<dbReference type="EMBL" id="CAJPIZ010017434">
    <property type="protein sequence ID" value="CAG2116108.1"/>
    <property type="molecule type" value="Genomic_DNA"/>
</dbReference>
<dbReference type="Proteomes" id="UP000759131">
    <property type="component" value="Unassembled WGS sequence"/>
</dbReference>
<evidence type="ECO:0000313" key="2">
    <source>
        <dbReference type="Proteomes" id="UP000759131"/>
    </source>
</evidence>
<accession>A0A7R9L7Y6</accession>
<protein>
    <submittedName>
        <fullName evidence="1">Uncharacterized protein</fullName>
    </submittedName>
</protein>
<keyword evidence="2" id="KW-1185">Reference proteome</keyword>
<organism evidence="1">
    <name type="scientific">Medioppia subpectinata</name>
    <dbReference type="NCBI Taxonomy" id="1979941"/>
    <lineage>
        <taxon>Eukaryota</taxon>
        <taxon>Metazoa</taxon>
        <taxon>Ecdysozoa</taxon>
        <taxon>Arthropoda</taxon>
        <taxon>Chelicerata</taxon>
        <taxon>Arachnida</taxon>
        <taxon>Acari</taxon>
        <taxon>Acariformes</taxon>
        <taxon>Sarcoptiformes</taxon>
        <taxon>Oribatida</taxon>
        <taxon>Brachypylina</taxon>
        <taxon>Oppioidea</taxon>
        <taxon>Oppiidae</taxon>
        <taxon>Medioppia</taxon>
    </lineage>
</organism>
<dbReference type="GO" id="GO:0003993">
    <property type="term" value="F:acid phosphatase activity"/>
    <property type="evidence" value="ECO:0007669"/>
    <property type="project" value="InterPro"/>
</dbReference>
<dbReference type="EMBL" id="OC872009">
    <property type="protein sequence ID" value="CAD7635678.1"/>
    <property type="molecule type" value="Genomic_DNA"/>
</dbReference>
<dbReference type="GO" id="GO:0046872">
    <property type="term" value="F:metal ion binding"/>
    <property type="evidence" value="ECO:0007669"/>
    <property type="project" value="InterPro"/>
</dbReference>
<reference evidence="1" key="1">
    <citation type="submission" date="2020-11" db="EMBL/GenBank/DDBJ databases">
        <authorList>
            <person name="Tran Van P."/>
        </authorList>
    </citation>
    <scope>NUCLEOTIDE SEQUENCE</scope>
</reference>
<dbReference type="OrthoDB" id="45007at2759"/>
<proteinExistence type="predicted"/>
<evidence type="ECO:0000313" key="1">
    <source>
        <dbReference type="EMBL" id="CAD7635678.1"/>
    </source>
</evidence>